<dbReference type="WBParaSite" id="RSKR_0000474000.1">
    <property type="protein sequence ID" value="RSKR_0000474000.1"/>
    <property type="gene ID" value="RSKR_0000474000"/>
</dbReference>
<protein>
    <submittedName>
        <fullName evidence="2">[Phosphatase 2A protein]-leucine-carboxy methyltransferase</fullName>
    </submittedName>
</protein>
<name>A0AC35TVN3_9BILA</name>
<evidence type="ECO:0000313" key="1">
    <source>
        <dbReference type="Proteomes" id="UP000095286"/>
    </source>
</evidence>
<evidence type="ECO:0000313" key="2">
    <source>
        <dbReference type="WBParaSite" id="RSKR_0000474000.1"/>
    </source>
</evidence>
<dbReference type="Proteomes" id="UP000095286">
    <property type="component" value="Unplaced"/>
</dbReference>
<organism evidence="1 2">
    <name type="scientific">Rhabditophanes sp. KR3021</name>
    <dbReference type="NCBI Taxonomy" id="114890"/>
    <lineage>
        <taxon>Eukaryota</taxon>
        <taxon>Metazoa</taxon>
        <taxon>Ecdysozoa</taxon>
        <taxon>Nematoda</taxon>
        <taxon>Chromadorea</taxon>
        <taxon>Rhabditida</taxon>
        <taxon>Tylenchina</taxon>
        <taxon>Panagrolaimomorpha</taxon>
        <taxon>Strongyloidoidea</taxon>
        <taxon>Alloionematidae</taxon>
        <taxon>Rhabditophanes</taxon>
    </lineage>
</organism>
<accession>A0AC35TVN3</accession>
<proteinExistence type="predicted"/>
<sequence length="88" mass="9809">MATGIVVLGSGHDYTLIREKEHLPNRLTIGVDLTIIEMVNKSFQVKGENRSSAADLLSMIPDHLRPRLRKSIVCVYSPLAMPTTHLLK</sequence>
<reference evidence="2" key="1">
    <citation type="submission" date="2016-11" db="UniProtKB">
        <authorList>
            <consortium name="WormBaseParasite"/>
        </authorList>
    </citation>
    <scope>IDENTIFICATION</scope>
    <source>
        <strain evidence="2">KR3021</strain>
    </source>
</reference>